<proteinExistence type="predicted"/>
<keyword evidence="2" id="KW-1185">Reference proteome</keyword>
<evidence type="ECO:0000313" key="2">
    <source>
        <dbReference type="Proteomes" id="UP000317371"/>
    </source>
</evidence>
<evidence type="ECO:0008006" key="3">
    <source>
        <dbReference type="Google" id="ProtNLM"/>
    </source>
</evidence>
<protein>
    <recommendedName>
        <fullName evidence="3">DUF2281 domain-containing protein</fullName>
    </recommendedName>
</protein>
<dbReference type="RefSeq" id="WP_141612589.1">
    <property type="nucleotide sequence ID" value="NZ_VIGC02000060.1"/>
</dbReference>
<accession>A0A540V8F0</accession>
<dbReference type="InParanoid" id="A0A540V8F0"/>
<organism evidence="1 2">
    <name type="scientific">Litorilinea aerophila</name>
    <dbReference type="NCBI Taxonomy" id="1204385"/>
    <lineage>
        <taxon>Bacteria</taxon>
        <taxon>Bacillati</taxon>
        <taxon>Chloroflexota</taxon>
        <taxon>Caldilineae</taxon>
        <taxon>Caldilineales</taxon>
        <taxon>Caldilineaceae</taxon>
        <taxon>Litorilinea</taxon>
    </lineage>
</organism>
<dbReference type="AlphaFoldDB" id="A0A540V8F0"/>
<sequence>MNTLKTSLRDQVIGVLDELPPEGMAELLDFALFLKQRLQVREALQRRQLKTASAAHLDGLIGLVAWGGDALADTEGLYEA</sequence>
<dbReference type="OrthoDB" id="9801704at2"/>
<reference evidence="1 2" key="1">
    <citation type="submission" date="2019-06" db="EMBL/GenBank/DDBJ databases">
        <title>Genome sequence of Litorilinea aerophila BAA-2444.</title>
        <authorList>
            <person name="Maclea K.S."/>
            <person name="Maurais E.G."/>
            <person name="Iannazzi L.C."/>
        </authorList>
    </citation>
    <scope>NUCLEOTIDE SEQUENCE [LARGE SCALE GENOMIC DNA]</scope>
    <source>
        <strain evidence="1 2">ATCC BAA-2444</strain>
    </source>
</reference>
<comment type="caution">
    <text evidence="1">The sequence shown here is derived from an EMBL/GenBank/DDBJ whole genome shotgun (WGS) entry which is preliminary data.</text>
</comment>
<name>A0A540V8F0_9CHLR</name>
<dbReference type="Proteomes" id="UP000317371">
    <property type="component" value="Unassembled WGS sequence"/>
</dbReference>
<gene>
    <name evidence="1" type="ORF">FKZ61_23320</name>
</gene>
<dbReference type="EMBL" id="VIGC01000060">
    <property type="protein sequence ID" value="TQE93008.1"/>
    <property type="molecule type" value="Genomic_DNA"/>
</dbReference>
<evidence type="ECO:0000313" key="1">
    <source>
        <dbReference type="EMBL" id="TQE93008.1"/>
    </source>
</evidence>